<name>X1V704_9ZZZZ</name>
<reference evidence="1" key="1">
    <citation type="journal article" date="2014" name="Front. Microbiol.">
        <title>High frequency of phylogenetically diverse reductive dehalogenase-homologous genes in deep subseafloor sedimentary metagenomes.</title>
        <authorList>
            <person name="Kawai M."/>
            <person name="Futagami T."/>
            <person name="Toyoda A."/>
            <person name="Takaki Y."/>
            <person name="Nishi S."/>
            <person name="Hori S."/>
            <person name="Arai W."/>
            <person name="Tsubouchi T."/>
            <person name="Morono Y."/>
            <person name="Uchiyama I."/>
            <person name="Ito T."/>
            <person name="Fujiyama A."/>
            <person name="Inagaki F."/>
            <person name="Takami H."/>
        </authorList>
    </citation>
    <scope>NUCLEOTIDE SEQUENCE</scope>
    <source>
        <strain evidence="1">Expedition CK06-06</strain>
    </source>
</reference>
<gene>
    <name evidence="1" type="ORF">S12H4_35705</name>
</gene>
<protein>
    <submittedName>
        <fullName evidence="1">Uncharacterized protein</fullName>
    </submittedName>
</protein>
<proteinExistence type="predicted"/>
<feature type="non-terminal residue" evidence="1">
    <location>
        <position position="1"/>
    </location>
</feature>
<dbReference type="AlphaFoldDB" id="X1V704"/>
<organism evidence="1">
    <name type="scientific">marine sediment metagenome</name>
    <dbReference type="NCBI Taxonomy" id="412755"/>
    <lineage>
        <taxon>unclassified sequences</taxon>
        <taxon>metagenomes</taxon>
        <taxon>ecological metagenomes</taxon>
    </lineage>
</organism>
<accession>X1V704</accession>
<evidence type="ECO:0000313" key="1">
    <source>
        <dbReference type="EMBL" id="GAJ00670.1"/>
    </source>
</evidence>
<comment type="caution">
    <text evidence="1">The sequence shown here is derived from an EMBL/GenBank/DDBJ whole genome shotgun (WGS) entry which is preliminary data.</text>
</comment>
<dbReference type="EMBL" id="BARW01021226">
    <property type="protein sequence ID" value="GAJ00670.1"/>
    <property type="molecule type" value="Genomic_DNA"/>
</dbReference>
<sequence length="66" mass="7865">AEKLVLDWRKKQQSRADVKVTIEKMLDELPKSYTRDIYEHKCSLIYQHVYESYYGQGQSVYTATMT</sequence>